<dbReference type="InterPro" id="IPR007278">
    <property type="entry name" value="DUF397"/>
</dbReference>
<feature type="domain" description="DUF397" evidence="1">
    <location>
        <begin position="3"/>
        <end position="56"/>
    </location>
</feature>
<dbReference type="EMBL" id="JACHMQ010000001">
    <property type="protein sequence ID" value="MBB6400298.1"/>
    <property type="molecule type" value="Genomic_DNA"/>
</dbReference>
<dbReference type="Pfam" id="PF04149">
    <property type="entry name" value="DUF397"/>
    <property type="match status" value="1"/>
</dbReference>
<proteinExistence type="predicted"/>
<organism evidence="2 3">
    <name type="scientific">Actinomadura coerulea</name>
    <dbReference type="NCBI Taxonomy" id="46159"/>
    <lineage>
        <taxon>Bacteria</taxon>
        <taxon>Bacillati</taxon>
        <taxon>Actinomycetota</taxon>
        <taxon>Actinomycetes</taxon>
        <taxon>Streptosporangiales</taxon>
        <taxon>Thermomonosporaceae</taxon>
        <taxon>Actinomadura</taxon>
    </lineage>
</organism>
<dbReference type="Proteomes" id="UP000546324">
    <property type="component" value="Unassembled WGS sequence"/>
</dbReference>
<evidence type="ECO:0000313" key="2">
    <source>
        <dbReference type="EMBL" id="MBB6400298.1"/>
    </source>
</evidence>
<dbReference type="RefSeq" id="WP_185032728.1">
    <property type="nucleotide sequence ID" value="NZ_JACHMQ010000001.1"/>
</dbReference>
<protein>
    <recommendedName>
        <fullName evidence="1">DUF397 domain-containing protein</fullName>
    </recommendedName>
</protein>
<name>A0A7X0G6D8_9ACTN</name>
<comment type="caution">
    <text evidence="2">The sequence shown here is derived from an EMBL/GenBank/DDBJ whole genome shotgun (WGS) entry which is preliminary data.</text>
</comment>
<accession>A0A7X0G6D8</accession>
<sequence>MITWRKSSYTGGGNDEACVELAELGGRVWVRDSKDPDGGRLAFGREAFAELLTRAKRNGLDLHR</sequence>
<dbReference type="AlphaFoldDB" id="A0A7X0G6D8"/>
<gene>
    <name evidence="2" type="ORF">BKA00_007212</name>
</gene>
<evidence type="ECO:0000259" key="1">
    <source>
        <dbReference type="Pfam" id="PF04149"/>
    </source>
</evidence>
<keyword evidence="3" id="KW-1185">Reference proteome</keyword>
<evidence type="ECO:0000313" key="3">
    <source>
        <dbReference type="Proteomes" id="UP000546324"/>
    </source>
</evidence>
<reference evidence="2 3" key="1">
    <citation type="submission" date="2020-08" db="EMBL/GenBank/DDBJ databases">
        <title>Sequencing the genomes of 1000 actinobacteria strains.</title>
        <authorList>
            <person name="Klenk H.-P."/>
        </authorList>
    </citation>
    <scope>NUCLEOTIDE SEQUENCE [LARGE SCALE GENOMIC DNA]</scope>
    <source>
        <strain evidence="2 3">DSM 43675</strain>
    </source>
</reference>